<keyword evidence="5 7" id="KW-0472">Membrane</keyword>
<sequence>MTTLAAPTSPTSSTSSTSSSTAPPASTSSSPPPPSSPSPSSRRSSPTTCRCSRLNRWLIAASCVFFTFTDSFRAAASGRLYYGVATPRGIWTFNARCRGPPDPAAYRLTWSDLFHALLSLAAFLTFAGLHGDVMECYYVKLPRKMTNTAPLVVGFVVSVLFVVFPSKRKGIVYPFLLQRDAVFLKQ</sequence>
<evidence type="ECO:0000256" key="1">
    <source>
        <dbReference type="ARBA" id="ARBA00004141"/>
    </source>
</evidence>
<dbReference type="EMBL" id="CP136890">
    <property type="protein sequence ID" value="WOK94588.1"/>
    <property type="molecule type" value="Genomic_DNA"/>
</dbReference>
<dbReference type="PANTHER" id="PTHR31621">
    <property type="entry name" value="PROTEIN DMP3"/>
    <property type="match status" value="1"/>
</dbReference>
<gene>
    <name evidence="8" type="ORF">Cni_G03292</name>
</gene>
<keyword evidence="3 7" id="KW-0812">Transmembrane</keyword>
<dbReference type="GO" id="GO:0016020">
    <property type="term" value="C:membrane"/>
    <property type="evidence" value="ECO:0007669"/>
    <property type="project" value="UniProtKB-SubCell"/>
</dbReference>
<dbReference type="PANTHER" id="PTHR31621:SF37">
    <property type="entry name" value="OS01G0882400 PROTEIN"/>
    <property type="match status" value="1"/>
</dbReference>
<protein>
    <submittedName>
        <fullName evidence="8">Protein DMP7-like</fullName>
    </submittedName>
</protein>
<feature type="compositionally biased region" description="Low complexity" evidence="6">
    <location>
        <begin position="1"/>
        <end position="29"/>
    </location>
</feature>
<evidence type="ECO:0000256" key="5">
    <source>
        <dbReference type="ARBA" id="ARBA00023136"/>
    </source>
</evidence>
<comment type="similarity">
    <text evidence="2">Belongs to the plant DMP1 protein family.</text>
</comment>
<accession>A0AAQ3JS69</accession>
<evidence type="ECO:0000313" key="9">
    <source>
        <dbReference type="Proteomes" id="UP001327560"/>
    </source>
</evidence>
<feature type="compositionally biased region" description="Low complexity" evidence="6">
    <location>
        <begin position="38"/>
        <end position="48"/>
    </location>
</feature>
<evidence type="ECO:0000313" key="8">
    <source>
        <dbReference type="EMBL" id="WOK94588.1"/>
    </source>
</evidence>
<dbReference type="Proteomes" id="UP001327560">
    <property type="component" value="Chromosome 1"/>
</dbReference>
<keyword evidence="4 7" id="KW-1133">Transmembrane helix</keyword>
<comment type="subcellular location">
    <subcellularLocation>
        <location evidence="1">Membrane</location>
        <topology evidence="1">Multi-pass membrane protein</topology>
    </subcellularLocation>
</comment>
<evidence type="ECO:0000256" key="6">
    <source>
        <dbReference type="SAM" id="MobiDB-lite"/>
    </source>
</evidence>
<evidence type="ECO:0000256" key="4">
    <source>
        <dbReference type="ARBA" id="ARBA00022989"/>
    </source>
</evidence>
<reference evidence="8 9" key="1">
    <citation type="submission" date="2023-10" db="EMBL/GenBank/DDBJ databases">
        <title>Chromosome-scale genome assembly provides insights into flower coloration mechanisms of Canna indica.</title>
        <authorList>
            <person name="Li C."/>
        </authorList>
    </citation>
    <scope>NUCLEOTIDE SEQUENCE [LARGE SCALE GENOMIC DNA]</scope>
    <source>
        <tissue evidence="8">Flower</tissue>
    </source>
</reference>
<evidence type="ECO:0000256" key="3">
    <source>
        <dbReference type="ARBA" id="ARBA00022692"/>
    </source>
</evidence>
<evidence type="ECO:0000256" key="7">
    <source>
        <dbReference type="SAM" id="Phobius"/>
    </source>
</evidence>
<feature type="transmembrane region" description="Helical" evidence="7">
    <location>
        <begin position="113"/>
        <end position="129"/>
    </location>
</feature>
<dbReference type="Pfam" id="PF05078">
    <property type="entry name" value="DUF679"/>
    <property type="match status" value="1"/>
</dbReference>
<feature type="region of interest" description="Disordered" evidence="6">
    <location>
        <begin position="1"/>
        <end position="48"/>
    </location>
</feature>
<dbReference type="GO" id="GO:0005737">
    <property type="term" value="C:cytoplasm"/>
    <property type="evidence" value="ECO:0007669"/>
    <property type="project" value="UniProtKB-ARBA"/>
</dbReference>
<dbReference type="AlphaFoldDB" id="A0AAQ3JS69"/>
<feature type="transmembrane region" description="Helical" evidence="7">
    <location>
        <begin position="149"/>
        <end position="166"/>
    </location>
</feature>
<evidence type="ECO:0000256" key="2">
    <source>
        <dbReference type="ARBA" id="ARBA00008707"/>
    </source>
</evidence>
<dbReference type="InterPro" id="IPR007770">
    <property type="entry name" value="DMP"/>
</dbReference>
<name>A0AAQ3JS69_9LILI</name>
<keyword evidence="9" id="KW-1185">Reference proteome</keyword>
<proteinExistence type="inferred from homology"/>
<organism evidence="8 9">
    <name type="scientific">Canna indica</name>
    <name type="common">Indian-shot</name>
    <dbReference type="NCBI Taxonomy" id="4628"/>
    <lineage>
        <taxon>Eukaryota</taxon>
        <taxon>Viridiplantae</taxon>
        <taxon>Streptophyta</taxon>
        <taxon>Embryophyta</taxon>
        <taxon>Tracheophyta</taxon>
        <taxon>Spermatophyta</taxon>
        <taxon>Magnoliopsida</taxon>
        <taxon>Liliopsida</taxon>
        <taxon>Zingiberales</taxon>
        <taxon>Cannaceae</taxon>
        <taxon>Canna</taxon>
    </lineage>
</organism>
<dbReference type="GO" id="GO:0010256">
    <property type="term" value="P:endomembrane system organization"/>
    <property type="evidence" value="ECO:0007669"/>
    <property type="project" value="TreeGrafter"/>
</dbReference>